<feature type="domain" description="Serine aminopeptidase S33" evidence="2">
    <location>
        <begin position="16"/>
        <end position="84"/>
    </location>
</feature>
<evidence type="ECO:0000256" key="1">
    <source>
        <dbReference type="SAM" id="MobiDB-lite"/>
    </source>
</evidence>
<dbReference type="InterPro" id="IPR029058">
    <property type="entry name" value="AB_hydrolase_fold"/>
</dbReference>
<keyword evidence="4" id="KW-1185">Reference proteome</keyword>
<sequence>MSHIVAGSGPTVVLLHGIAPRFTDLSDPFGQLVDDCTQVLNDEGPCFLIGHSMGGAVAAEAALRRPDLVRALVLEDPAWVDRTDEQTALNGEARVRNKQARMVTPEGWDELLLKNWATGGRQPKHMRGRQHTTSPRKNFWPPAESANRAHGNKSTMSLPKRRFPRLWPRAHRRG</sequence>
<dbReference type="Gene3D" id="3.40.50.1820">
    <property type="entry name" value="alpha/beta hydrolase"/>
    <property type="match status" value="1"/>
</dbReference>
<evidence type="ECO:0000313" key="3">
    <source>
        <dbReference type="EMBL" id="SES30136.1"/>
    </source>
</evidence>
<keyword evidence="3" id="KW-0031">Aminopeptidase</keyword>
<keyword evidence="3" id="KW-0645">Protease</keyword>
<evidence type="ECO:0000259" key="2">
    <source>
        <dbReference type="Pfam" id="PF12146"/>
    </source>
</evidence>
<proteinExistence type="predicted"/>
<protein>
    <submittedName>
        <fullName evidence="3">Serine aminopeptidase, S33</fullName>
    </submittedName>
</protein>
<dbReference type="InterPro" id="IPR022742">
    <property type="entry name" value="Hydrolase_4"/>
</dbReference>
<dbReference type="GO" id="GO:0004177">
    <property type="term" value="F:aminopeptidase activity"/>
    <property type="evidence" value="ECO:0007669"/>
    <property type="project" value="UniProtKB-KW"/>
</dbReference>
<dbReference type="SUPFAM" id="SSF53474">
    <property type="entry name" value="alpha/beta-Hydrolases"/>
    <property type="match status" value="1"/>
</dbReference>
<reference evidence="4" key="1">
    <citation type="submission" date="2016-10" db="EMBL/GenBank/DDBJ databases">
        <authorList>
            <person name="Varghese N."/>
            <person name="Submissions S."/>
        </authorList>
    </citation>
    <scope>NUCLEOTIDE SEQUENCE [LARGE SCALE GENOMIC DNA]</scope>
    <source>
        <strain evidence="4">DSM 20524</strain>
    </source>
</reference>
<name>A0A1H9W848_9CORY</name>
<feature type="compositionally biased region" description="Basic residues" evidence="1">
    <location>
        <begin position="159"/>
        <end position="174"/>
    </location>
</feature>
<feature type="region of interest" description="Disordered" evidence="1">
    <location>
        <begin position="119"/>
        <end position="174"/>
    </location>
</feature>
<gene>
    <name evidence="3" type="ORF">SAMN05661109_02589</name>
</gene>
<organism evidence="3 4">
    <name type="scientific">Corynebacterium cystitidis DSM 20524</name>
    <dbReference type="NCBI Taxonomy" id="1121357"/>
    <lineage>
        <taxon>Bacteria</taxon>
        <taxon>Bacillati</taxon>
        <taxon>Actinomycetota</taxon>
        <taxon>Actinomycetes</taxon>
        <taxon>Mycobacteriales</taxon>
        <taxon>Corynebacteriaceae</taxon>
        <taxon>Corynebacterium</taxon>
    </lineage>
</organism>
<dbReference type="EMBL" id="FOGQ01000018">
    <property type="protein sequence ID" value="SES30136.1"/>
    <property type="molecule type" value="Genomic_DNA"/>
</dbReference>
<dbReference type="STRING" id="1121357.SAMN05661109_02589"/>
<dbReference type="Proteomes" id="UP000198929">
    <property type="component" value="Unassembled WGS sequence"/>
</dbReference>
<keyword evidence="3" id="KW-0378">Hydrolase</keyword>
<dbReference type="AlphaFoldDB" id="A0A1H9W848"/>
<dbReference type="Pfam" id="PF12146">
    <property type="entry name" value="Hydrolase_4"/>
    <property type="match status" value="1"/>
</dbReference>
<accession>A0A1H9W848</accession>
<evidence type="ECO:0000313" key="4">
    <source>
        <dbReference type="Proteomes" id="UP000198929"/>
    </source>
</evidence>